<protein>
    <submittedName>
        <fullName evidence="1">Uncharacterized protein</fullName>
    </submittedName>
</protein>
<name>A0A644Z840_9ZZZZ</name>
<evidence type="ECO:0000313" key="1">
    <source>
        <dbReference type="EMBL" id="MPM36448.1"/>
    </source>
</evidence>
<comment type="caution">
    <text evidence="1">The sequence shown here is derived from an EMBL/GenBank/DDBJ whole genome shotgun (WGS) entry which is preliminary data.</text>
</comment>
<dbReference type="AlphaFoldDB" id="A0A644Z840"/>
<dbReference type="Gene3D" id="3.40.630.10">
    <property type="entry name" value="Zn peptidases"/>
    <property type="match status" value="1"/>
</dbReference>
<gene>
    <name evidence="1" type="ORF">SDC9_83044</name>
</gene>
<proteinExistence type="predicted"/>
<accession>A0A644Z840</accession>
<reference evidence="1" key="1">
    <citation type="submission" date="2019-08" db="EMBL/GenBank/DDBJ databases">
        <authorList>
            <person name="Kucharzyk K."/>
            <person name="Murdoch R.W."/>
            <person name="Higgins S."/>
            <person name="Loffler F."/>
        </authorList>
    </citation>
    <scope>NUCLEOTIDE SEQUENCE</scope>
</reference>
<sequence>MIGVKNSGEIIMWVYEFPYQKKIKKENIIQNMLSKYNIKSVILKNHLEGGTDAIPFYMEGIPSVTLVNENINLELSFNESRKTQLESLDLEQISNICNSISYIIKNMNKSNEA</sequence>
<organism evidence="1">
    <name type="scientific">bioreactor metagenome</name>
    <dbReference type="NCBI Taxonomy" id="1076179"/>
    <lineage>
        <taxon>unclassified sequences</taxon>
        <taxon>metagenomes</taxon>
        <taxon>ecological metagenomes</taxon>
    </lineage>
</organism>
<dbReference type="EMBL" id="VSSQ01007612">
    <property type="protein sequence ID" value="MPM36448.1"/>
    <property type="molecule type" value="Genomic_DNA"/>
</dbReference>